<name>A0A1B7LJJ5_9FIRM</name>
<comment type="function">
    <text evidence="1">SASP are bound to spore DNA. They are double-stranded DNA-binding proteins that cause DNA to change to an a-like conformation. They protect the DNA backbone from chemical and enzymatic cleavage and are thus involved in dormant spore's high resistance to UV light.</text>
</comment>
<dbReference type="InterPro" id="IPR018126">
    <property type="entry name" value="SASP_alpha/beta-type_CS"/>
</dbReference>
<dbReference type="PROSITE" id="PS00304">
    <property type="entry name" value="SASP_1"/>
    <property type="match status" value="1"/>
</dbReference>
<dbReference type="GO" id="GO:0003690">
    <property type="term" value="F:double-stranded DNA binding"/>
    <property type="evidence" value="ECO:0007669"/>
    <property type="project" value="InterPro"/>
</dbReference>
<evidence type="ECO:0000313" key="4">
    <source>
        <dbReference type="EMBL" id="OAT86738.1"/>
    </source>
</evidence>
<keyword evidence="5" id="KW-1185">Reference proteome</keyword>
<dbReference type="EMBL" id="LYVF01000009">
    <property type="protein sequence ID" value="OAT86738.1"/>
    <property type="molecule type" value="Genomic_DNA"/>
</dbReference>
<comment type="caution">
    <text evidence="4">The sequence shown here is derived from an EMBL/GenBank/DDBJ whole genome shotgun (WGS) entry which is preliminary data.</text>
</comment>
<protein>
    <submittedName>
        <fullName evidence="4">Small, acid-soluble spore protein, alpha/beta type</fullName>
    </submittedName>
</protein>
<dbReference type="STRING" id="1838280.A6M21_02675"/>
<evidence type="ECO:0000256" key="2">
    <source>
        <dbReference type="ARBA" id="ARBA00005442"/>
    </source>
</evidence>
<gene>
    <name evidence="4" type="ORF">A6M21_02675</name>
</gene>
<dbReference type="Gene3D" id="6.10.10.80">
    <property type="entry name" value="Small, acid-soluble spore protein, alpha/beta type-like"/>
    <property type="match status" value="1"/>
</dbReference>
<comment type="similarity">
    <text evidence="2">Belongs to the alpha/beta-type SASP family.</text>
</comment>
<organism evidence="4 5">
    <name type="scientific">Desulfotomaculum copahuensis</name>
    <dbReference type="NCBI Taxonomy" id="1838280"/>
    <lineage>
        <taxon>Bacteria</taxon>
        <taxon>Bacillati</taxon>
        <taxon>Bacillota</taxon>
        <taxon>Clostridia</taxon>
        <taxon>Eubacteriales</taxon>
        <taxon>Desulfotomaculaceae</taxon>
        <taxon>Desulfotomaculum</taxon>
    </lineage>
</organism>
<dbReference type="Proteomes" id="UP000078532">
    <property type="component" value="Unassembled WGS sequence"/>
</dbReference>
<keyword evidence="3" id="KW-0238">DNA-binding</keyword>
<evidence type="ECO:0000256" key="1">
    <source>
        <dbReference type="ARBA" id="ARBA00003863"/>
    </source>
</evidence>
<dbReference type="OrthoDB" id="1684060at2"/>
<proteinExistence type="inferred from homology"/>
<dbReference type="AlphaFoldDB" id="A0A1B7LJJ5"/>
<reference evidence="4 5" key="1">
    <citation type="submission" date="2016-04" db="EMBL/GenBank/DDBJ databases">
        <authorList>
            <person name="Evans L.H."/>
            <person name="Alamgir A."/>
            <person name="Owens N."/>
            <person name="Weber N.D."/>
            <person name="Virtaneva K."/>
            <person name="Barbian K."/>
            <person name="Babar A."/>
            <person name="Rosenke K."/>
        </authorList>
    </citation>
    <scope>NUCLEOTIDE SEQUENCE [LARGE SCALE GENOMIC DNA]</scope>
    <source>
        <strain evidence="4 5">LMa1</strain>
    </source>
</reference>
<dbReference type="GO" id="GO:0006265">
    <property type="term" value="P:DNA topological change"/>
    <property type="evidence" value="ECO:0007669"/>
    <property type="project" value="InterPro"/>
</dbReference>
<evidence type="ECO:0000256" key="3">
    <source>
        <dbReference type="ARBA" id="ARBA00023125"/>
    </source>
</evidence>
<dbReference type="InterPro" id="IPR038300">
    <property type="entry name" value="SASP_sf_alpha/beta"/>
</dbReference>
<dbReference type="Pfam" id="PF00269">
    <property type="entry name" value="SASP"/>
    <property type="match status" value="1"/>
</dbReference>
<sequence>MSRRRGGLMSDRLKYELAEELGVAGTVRTEGWGGVSSRNCGNLVRLAIERAERAMM</sequence>
<accession>A0A1B7LJJ5</accession>
<dbReference type="InterPro" id="IPR001448">
    <property type="entry name" value="SASP_alpha/beta-type"/>
</dbReference>
<dbReference type="RefSeq" id="WP_066666054.1">
    <property type="nucleotide sequence ID" value="NZ_LYVF01000009.1"/>
</dbReference>
<evidence type="ECO:0000313" key="5">
    <source>
        <dbReference type="Proteomes" id="UP000078532"/>
    </source>
</evidence>